<name>A0A1T4XIQ3_9BACT</name>
<keyword evidence="2" id="KW-1185">Reference proteome</keyword>
<proteinExistence type="predicted"/>
<dbReference type="STRING" id="48467.SAMN02745166_01575"/>
<dbReference type="EMBL" id="FUYE01000004">
    <property type="protein sequence ID" value="SKA89356.1"/>
    <property type="molecule type" value="Genomic_DNA"/>
</dbReference>
<dbReference type="AlphaFoldDB" id="A0A1T4XIQ3"/>
<protein>
    <submittedName>
        <fullName evidence="1">Uncharacterized protein</fullName>
    </submittedName>
</protein>
<evidence type="ECO:0000313" key="2">
    <source>
        <dbReference type="Proteomes" id="UP000190774"/>
    </source>
</evidence>
<dbReference type="Proteomes" id="UP000190774">
    <property type="component" value="Unassembled WGS sequence"/>
</dbReference>
<evidence type="ECO:0000313" key="1">
    <source>
        <dbReference type="EMBL" id="SKA89356.1"/>
    </source>
</evidence>
<accession>A0A1T4XIQ3</accession>
<reference evidence="2" key="1">
    <citation type="submission" date="2017-02" db="EMBL/GenBank/DDBJ databases">
        <authorList>
            <person name="Varghese N."/>
            <person name="Submissions S."/>
        </authorList>
    </citation>
    <scope>NUCLEOTIDE SEQUENCE [LARGE SCALE GENOMIC DNA]</scope>
    <source>
        <strain evidence="2">ATCC 700200</strain>
    </source>
</reference>
<gene>
    <name evidence="1" type="ORF">SAMN02745166_01575</name>
</gene>
<sequence>MKCFTLSVPHCGTAKNGMTEDEVLKAGMDEKSKEFVESGAEVYTTAN</sequence>
<organism evidence="1 2">
    <name type="scientific">Prosthecobacter debontii</name>
    <dbReference type="NCBI Taxonomy" id="48467"/>
    <lineage>
        <taxon>Bacteria</taxon>
        <taxon>Pseudomonadati</taxon>
        <taxon>Verrucomicrobiota</taxon>
        <taxon>Verrucomicrobiia</taxon>
        <taxon>Verrucomicrobiales</taxon>
        <taxon>Verrucomicrobiaceae</taxon>
        <taxon>Prosthecobacter</taxon>
    </lineage>
</organism>